<dbReference type="Proteomes" id="UP001163255">
    <property type="component" value="Chromosome"/>
</dbReference>
<keyword evidence="4" id="KW-1185">Reference proteome</keyword>
<dbReference type="EMBL" id="CP103300">
    <property type="protein sequence ID" value="UYM15300.1"/>
    <property type="molecule type" value="Genomic_DNA"/>
</dbReference>
<reference evidence="3" key="1">
    <citation type="submission" date="2022-10" db="EMBL/GenBank/DDBJ databases">
        <title>Completed Genome Sequence of two octocoral isolated bacterium, Endozoicomonas euniceicola EF212T and Endozoicomonas gorgoniicola PS125T.</title>
        <authorList>
            <person name="Chiou Y.-J."/>
            <person name="Chen Y.-H."/>
        </authorList>
    </citation>
    <scope>NUCLEOTIDE SEQUENCE</scope>
    <source>
        <strain evidence="3">EF212</strain>
    </source>
</reference>
<accession>A0ABY6GRG8</accession>
<protein>
    <recommendedName>
        <fullName evidence="5">MotA/TolQ/ExbB proton channel domain-containing protein</fullName>
    </recommendedName>
</protein>
<feature type="transmembrane region" description="Helical" evidence="2">
    <location>
        <begin position="38"/>
        <end position="59"/>
    </location>
</feature>
<organism evidence="3 4">
    <name type="scientific">Endozoicomonas euniceicola</name>
    <dbReference type="NCBI Taxonomy" id="1234143"/>
    <lineage>
        <taxon>Bacteria</taxon>
        <taxon>Pseudomonadati</taxon>
        <taxon>Pseudomonadota</taxon>
        <taxon>Gammaproteobacteria</taxon>
        <taxon>Oceanospirillales</taxon>
        <taxon>Endozoicomonadaceae</taxon>
        <taxon>Endozoicomonas</taxon>
    </lineage>
</organism>
<evidence type="ECO:0000313" key="4">
    <source>
        <dbReference type="Proteomes" id="UP001163255"/>
    </source>
</evidence>
<feature type="coiled-coil region" evidence="1">
    <location>
        <begin position="285"/>
        <end position="319"/>
    </location>
</feature>
<evidence type="ECO:0000256" key="1">
    <source>
        <dbReference type="SAM" id="Coils"/>
    </source>
</evidence>
<gene>
    <name evidence="3" type="ORF">NX720_20970</name>
</gene>
<keyword evidence="1" id="KW-0175">Coiled coil</keyword>
<sequence>MEFFDSTTNITFLILIILTLLLAIGFRKQGKASEFVSYAPTLLTTLGIFGTFLGIVMGLMEFDQHNIEGSIPLLLAGLKTAFCTSLMGMFASLLLKTLSTTSWLKPKQKEEIITEASPEKILATMQAQLKATEELQKSLVGNEESTLVGQMKILRGDLNDMMKQSRHQADEHFNLQEKQFGEFSDKLWIRLQDFADTLSKSATEQVIEALKQVIVDFNNNLTDQFGENFKQLNDAVYKLVEWQDNYKTQLEQMNQQYAQGVQAITATESSVAHISDKTQLIPQTMENLHEVMTINQKQLDELEQHLEAFQSMRDRAVEAVPEIRRQVEETVSDISAAVTTANTHYKELLTESDRYIQNHIQTSEDLLGKFSSETEKGIETVGQTIDTAATEFTHNAARTNESLQTSSDYLQTQTETIKQHLEDAVSDLNNTVRDMVEKLVVDAQSMNTTMTEANQNLAADTVDVRNAMMNSTEQLQKQLGEMMEQAATQQVNQSRKTFEAMEEQIRQQVGMTGEAVDSQLKMIDQSMQQEVNRVMTEMGQALAQVTGRFTDDYTRLTKAMQKVVRQQAA</sequence>
<keyword evidence="2" id="KW-1133">Transmembrane helix</keyword>
<dbReference type="SUPFAM" id="SSF58113">
    <property type="entry name" value="Apolipoprotein A-I"/>
    <property type="match status" value="1"/>
</dbReference>
<feature type="transmembrane region" description="Helical" evidence="2">
    <location>
        <begin position="71"/>
        <end position="95"/>
    </location>
</feature>
<evidence type="ECO:0000313" key="3">
    <source>
        <dbReference type="EMBL" id="UYM15300.1"/>
    </source>
</evidence>
<dbReference type="RefSeq" id="WP_262597242.1">
    <property type="nucleotide sequence ID" value="NZ_CP103300.1"/>
</dbReference>
<keyword evidence="2" id="KW-0472">Membrane</keyword>
<name>A0ABY6GRG8_9GAMM</name>
<feature type="transmembrane region" description="Helical" evidence="2">
    <location>
        <begin position="6"/>
        <end position="26"/>
    </location>
</feature>
<dbReference type="Gene3D" id="1.20.120.20">
    <property type="entry name" value="Apolipoprotein"/>
    <property type="match status" value="1"/>
</dbReference>
<proteinExistence type="predicted"/>
<evidence type="ECO:0008006" key="5">
    <source>
        <dbReference type="Google" id="ProtNLM"/>
    </source>
</evidence>
<keyword evidence="2" id="KW-0812">Transmembrane</keyword>
<evidence type="ECO:0000256" key="2">
    <source>
        <dbReference type="SAM" id="Phobius"/>
    </source>
</evidence>